<dbReference type="InterPro" id="IPR013595">
    <property type="entry name" value="Pept_S33_TAP-like_C"/>
</dbReference>
<evidence type="ECO:0000256" key="2">
    <source>
        <dbReference type="ARBA" id="ARBA00022801"/>
    </source>
</evidence>
<dbReference type="GO" id="GO:0004177">
    <property type="term" value="F:aminopeptidase activity"/>
    <property type="evidence" value="ECO:0007669"/>
    <property type="project" value="UniProtKB-EC"/>
</dbReference>
<keyword evidence="3" id="KW-0732">Signal</keyword>
<feature type="domain" description="AB hydrolase-1" evidence="4">
    <location>
        <begin position="74"/>
        <end position="208"/>
    </location>
</feature>
<dbReference type="PRINTS" id="PR00793">
    <property type="entry name" value="PROAMNOPTASE"/>
</dbReference>
<dbReference type="InterPro" id="IPR000073">
    <property type="entry name" value="AB_hydrolase_1"/>
</dbReference>
<evidence type="ECO:0000256" key="3">
    <source>
        <dbReference type="SAM" id="SignalP"/>
    </source>
</evidence>
<keyword evidence="7" id="KW-1185">Reference proteome</keyword>
<comment type="similarity">
    <text evidence="1">Belongs to the peptidase S33 family.</text>
</comment>
<keyword evidence="2 6" id="KW-0378">Hydrolase</keyword>
<accession>A0A9X3MYH2</accession>
<dbReference type="RefSeq" id="WP_270044350.1">
    <property type="nucleotide sequence ID" value="NZ_JAPDOD010000041.1"/>
</dbReference>
<evidence type="ECO:0000313" key="6">
    <source>
        <dbReference type="EMBL" id="MDA0165094.1"/>
    </source>
</evidence>
<name>A0A9X3MYH2_9ACTN</name>
<evidence type="ECO:0000259" key="5">
    <source>
        <dbReference type="Pfam" id="PF08386"/>
    </source>
</evidence>
<dbReference type="PANTHER" id="PTHR43248:SF25">
    <property type="entry name" value="AB HYDROLASE-1 DOMAIN-CONTAINING PROTEIN-RELATED"/>
    <property type="match status" value="1"/>
</dbReference>
<evidence type="ECO:0000256" key="1">
    <source>
        <dbReference type="ARBA" id="ARBA00010088"/>
    </source>
</evidence>
<dbReference type="EMBL" id="JAPDOD010000041">
    <property type="protein sequence ID" value="MDA0165094.1"/>
    <property type="molecule type" value="Genomic_DNA"/>
</dbReference>
<dbReference type="Pfam" id="PF08386">
    <property type="entry name" value="Abhydrolase_4"/>
    <property type="match status" value="1"/>
</dbReference>
<feature type="signal peptide" evidence="3">
    <location>
        <begin position="1"/>
        <end position="29"/>
    </location>
</feature>
<feature type="domain" description="Peptidase S33 tripeptidyl aminopeptidase-like C-terminal" evidence="5">
    <location>
        <begin position="384"/>
        <end position="469"/>
    </location>
</feature>
<organism evidence="6 7">
    <name type="scientific">Solirubrobacter ginsenosidimutans</name>
    <dbReference type="NCBI Taxonomy" id="490573"/>
    <lineage>
        <taxon>Bacteria</taxon>
        <taxon>Bacillati</taxon>
        <taxon>Actinomycetota</taxon>
        <taxon>Thermoleophilia</taxon>
        <taxon>Solirubrobacterales</taxon>
        <taxon>Solirubrobacteraceae</taxon>
        <taxon>Solirubrobacter</taxon>
    </lineage>
</organism>
<dbReference type="InterPro" id="IPR002410">
    <property type="entry name" value="Peptidase_S33"/>
</dbReference>
<gene>
    <name evidence="6" type="ORF">OM076_32795</name>
</gene>
<reference evidence="6" key="1">
    <citation type="submission" date="2022-10" db="EMBL/GenBank/DDBJ databases">
        <title>The WGS of Solirubrobacter ginsenosidimutans DSM 21036.</title>
        <authorList>
            <person name="Jiang Z."/>
        </authorList>
    </citation>
    <scope>NUCLEOTIDE SEQUENCE</scope>
    <source>
        <strain evidence="6">DSM 21036</strain>
    </source>
</reference>
<dbReference type="PANTHER" id="PTHR43248">
    <property type="entry name" value="2-SUCCINYL-6-HYDROXY-2,4-CYCLOHEXADIENE-1-CARBOXYLATE SYNTHASE"/>
    <property type="match status" value="1"/>
</dbReference>
<evidence type="ECO:0000259" key="4">
    <source>
        <dbReference type="Pfam" id="PF00561"/>
    </source>
</evidence>
<protein>
    <submittedName>
        <fullName evidence="6">Alpha/beta fold hydrolase</fullName>
    </submittedName>
</protein>
<evidence type="ECO:0000313" key="7">
    <source>
        <dbReference type="Proteomes" id="UP001149140"/>
    </source>
</evidence>
<dbReference type="SUPFAM" id="SSF53474">
    <property type="entry name" value="alpha/beta-Hydrolases"/>
    <property type="match status" value="1"/>
</dbReference>
<dbReference type="GO" id="GO:0006508">
    <property type="term" value="P:proteolysis"/>
    <property type="evidence" value="ECO:0007669"/>
    <property type="project" value="InterPro"/>
</dbReference>
<dbReference type="InterPro" id="IPR029058">
    <property type="entry name" value="AB_hydrolase_fold"/>
</dbReference>
<dbReference type="AlphaFoldDB" id="A0A9X3MYH2"/>
<sequence length="618" mass="65030">MVASTARKAVLPALLALTALLALPNIASAALNWGSCVDFRDARCASVTVPLDRAGVDPGTVDLRVGRAGKSTGPTLMYLSGGPGGAGLSEMLSVVSSLPELQSHFRLIGYDQRGTGRSGLLRCPKLEKDPHLRSTSAGEDCANRLGVARKHYTTADSVEDMEAIRAQLGVDKVTLFGISYGTELAIQYARTYPQHVERLILDSVVDPDDPDPYFTSTFRAMAPTLRSLCPGHCAGISTNPAGDLGQLVAQLRATPMVQHAFDDHGRSHKVTITALDLFDLMLVTDYIPPLRAMLPIAVHSALEGDGALLARMIRDSSALDVLGSPRDFSTARYATVCETEPMPWDPGTPIDARPGVVQQRISALPADTFAPFDPPIVVEDEIDLCLRWPDVPRPPSAAAPLPYPTVPTLILQGGEDLRTPPEVSARVAARIPGSVRIVVPGTGHSTVSDPRTCSREAIDRFIAGKSLPKSPCKRIPTGIPAVLGAPKSFDSLRVSGRLPRKIGRTVSALGATLDDLRLVVSPAALATSGGGLRGGSWAIDGNKLVLRHYEAVTGVTVSGSGNARITLRVSGSKAASGEVTLRSGGRLSGTLGGRKISLRLGAPNIAAAKASQGLKLAR</sequence>
<proteinExistence type="inferred from homology"/>
<dbReference type="Pfam" id="PF00561">
    <property type="entry name" value="Abhydrolase_1"/>
    <property type="match status" value="1"/>
</dbReference>
<dbReference type="Proteomes" id="UP001149140">
    <property type="component" value="Unassembled WGS sequence"/>
</dbReference>
<comment type="caution">
    <text evidence="6">The sequence shown here is derived from an EMBL/GenBank/DDBJ whole genome shotgun (WGS) entry which is preliminary data.</text>
</comment>
<dbReference type="Gene3D" id="3.40.50.1820">
    <property type="entry name" value="alpha/beta hydrolase"/>
    <property type="match status" value="1"/>
</dbReference>
<dbReference type="InterPro" id="IPR051601">
    <property type="entry name" value="Serine_prot/Carboxylest_S33"/>
</dbReference>
<feature type="chain" id="PRO_5040838884" evidence="3">
    <location>
        <begin position="30"/>
        <end position="618"/>
    </location>
</feature>